<name>A0A915Q570_9BILA</name>
<evidence type="ECO:0000313" key="2">
    <source>
        <dbReference type="WBParaSite" id="sdigi.contig97.g4261.t1"/>
    </source>
</evidence>
<keyword evidence="1" id="KW-1185">Reference proteome</keyword>
<organism evidence="1 2">
    <name type="scientific">Setaria digitata</name>
    <dbReference type="NCBI Taxonomy" id="48799"/>
    <lineage>
        <taxon>Eukaryota</taxon>
        <taxon>Metazoa</taxon>
        <taxon>Ecdysozoa</taxon>
        <taxon>Nematoda</taxon>
        <taxon>Chromadorea</taxon>
        <taxon>Rhabditida</taxon>
        <taxon>Spirurina</taxon>
        <taxon>Spiruromorpha</taxon>
        <taxon>Filarioidea</taxon>
        <taxon>Setariidae</taxon>
        <taxon>Setaria</taxon>
    </lineage>
</organism>
<dbReference type="WBParaSite" id="sdigi.contig97.g4261.t1">
    <property type="protein sequence ID" value="sdigi.contig97.g4261.t1"/>
    <property type="gene ID" value="sdigi.contig97.g4261"/>
</dbReference>
<dbReference type="AlphaFoldDB" id="A0A915Q570"/>
<protein>
    <submittedName>
        <fullName evidence="2">FRIGIDA-like protein</fullName>
    </submittedName>
</protein>
<proteinExistence type="predicted"/>
<sequence>MVSSKHSKSLRNAYITISNPKQIEVAMQGSKRILQLDDIKFEINEQQMIAASNFLKRMLIGEDVAEKKEIIVLDVLKGKQPCFDVIGLAIAIEFANGTAKVPLERITNALAAANALEMWHMCKAISQQLCMLAAQPKSAPFAINVAVCNLEKDEAKCVIKRSLDIFDKVIKQSNFNAISYSTFELFLSLYIYEHSSTIKEHEKKAVVENAVRAVRIWCGDDYQRFKFSKNIINKLRPFCGIDIIDHIEKFIAANITKQSAKDKKEISDDSTVEHNVPRMINAAMDNSVNNPNESLKFEAFRHIELPVAEPDANGVEFEAPKELLFSDKPKLIGLQLEAILECPNH</sequence>
<evidence type="ECO:0000313" key="1">
    <source>
        <dbReference type="Proteomes" id="UP000887581"/>
    </source>
</evidence>
<accession>A0A915Q570</accession>
<dbReference type="Proteomes" id="UP000887581">
    <property type="component" value="Unplaced"/>
</dbReference>
<reference evidence="2" key="1">
    <citation type="submission" date="2022-11" db="UniProtKB">
        <authorList>
            <consortium name="WormBaseParasite"/>
        </authorList>
    </citation>
    <scope>IDENTIFICATION</scope>
</reference>